<proteinExistence type="predicted"/>
<dbReference type="EMBL" id="CAGS01000211">
    <property type="protein sequence ID" value="CCF83942.1"/>
    <property type="molecule type" value="Genomic_DNA"/>
</dbReference>
<feature type="transmembrane region" description="Helical" evidence="1">
    <location>
        <begin position="12"/>
        <end position="38"/>
    </location>
</feature>
<name>I4EGY0_9BACT</name>
<feature type="transmembrane region" description="Helical" evidence="1">
    <location>
        <begin position="44"/>
        <end position="66"/>
    </location>
</feature>
<reference evidence="2 3" key="1">
    <citation type="journal article" date="2012" name="ISME J.">
        <title>Nitrification expanded: discovery, physiology and genomics of a nitrite-oxidizing bacterium from the phylum Chloroflexi.</title>
        <authorList>
            <person name="Sorokin D.Y."/>
            <person name="Lucker S."/>
            <person name="Vejmelkova D."/>
            <person name="Kostrikina N.A."/>
            <person name="Kleerebezem R."/>
            <person name="Rijpstra W.I."/>
            <person name="Damste J.S."/>
            <person name="Le Paslier D."/>
            <person name="Muyzer G."/>
            <person name="Wagner M."/>
            <person name="van Loosdrecht M.C."/>
            <person name="Daims H."/>
        </authorList>
    </citation>
    <scope>NUCLEOTIDE SEQUENCE [LARGE SCALE GENOMIC DNA]</scope>
    <source>
        <strain evidence="3">none</strain>
    </source>
</reference>
<evidence type="ECO:0000256" key="1">
    <source>
        <dbReference type="SAM" id="Phobius"/>
    </source>
</evidence>
<organism evidence="2 3">
    <name type="scientific">Nitrolancea hollandica Lb</name>
    <dbReference type="NCBI Taxonomy" id="1129897"/>
    <lineage>
        <taxon>Bacteria</taxon>
        <taxon>Pseudomonadati</taxon>
        <taxon>Thermomicrobiota</taxon>
        <taxon>Thermomicrobia</taxon>
        <taxon>Sphaerobacterales</taxon>
        <taxon>Sphaerobacterineae</taxon>
        <taxon>Sphaerobacteraceae</taxon>
        <taxon>Nitrolancea</taxon>
    </lineage>
</organism>
<gene>
    <name evidence="2" type="ORF">NITHO_2890007</name>
</gene>
<evidence type="ECO:0000313" key="3">
    <source>
        <dbReference type="Proteomes" id="UP000004221"/>
    </source>
</evidence>
<keyword evidence="3" id="KW-1185">Reference proteome</keyword>
<dbReference type="AlphaFoldDB" id="I4EGY0"/>
<accession>I4EGY0</accession>
<dbReference type="Proteomes" id="UP000004221">
    <property type="component" value="Unassembled WGS sequence"/>
</dbReference>
<keyword evidence="1" id="KW-1133">Transmembrane helix</keyword>
<keyword evidence="1" id="KW-0472">Membrane</keyword>
<comment type="caution">
    <text evidence="2">The sequence shown here is derived from an EMBL/GenBank/DDBJ whole genome shotgun (WGS) entry which is preliminary data.</text>
</comment>
<keyword evidence="1" id="KW-0812">Transmembrane</keyword>
<evidence type="ECO:0008006" key="4">
    <source>
        <dbReference type="Google" id="ProtNLM"/>
    </source>
</evidence>
<protein>
    <recommendedName>
        <fullName evidence="4">Sodium/hydrogen exchanger</fullName>
    </recommendedName>
</protein>
<evidence type="ECO:0000313" key="2">
    <source>
        <dbReference type="EMBL" id="CCF83942.1"/>
    </source>
</evidence>
<sequence length="97" mass="11292">MHDTAFWNEFTFLMEGLLFILLGLQWSIVVPATAAYSFGQLLSYVLIVSLAVIVVRLFWAFSIAYFPWVISRGWRSHELASNWREQAIIAWARMRGH</sequence>